<evidence type="ECO:0000256" key="2">
    <source>
        <dbReference type="ARBA" id="ARBA00007613"/>
    </source>
</evidence>
<sequence>MWVIVTMQALGRMTRRRRFGCCTAVAAGLTFAAAPIDAQRAPSATQGSLVVDPQQGATPRPLPPSPTLPSTSVPAPVTVSPAPVPTIGIAGPSEPIVRPPSASYGPPTPLRGTPQLGAWAQGVPGGLPAPSGDPLHIDPTADPILQLAHAQSPLATFQQVIGEAVARNPSLDEAIAQTNEAKGVRGEARARALPVADLSISTFRIIDRAFSNDPNNVLERSRPSRRTDGLLRIQQPLIDFGASLGRIRASEARLNAARANVEDIGTQVALSAVSAWYSVYGYRVLVRLGEAFAISQRSLRSSIEDRILQGAAAPGDVAQVDSYIASSDSQLADFRRQLAGAEAQYTAVIGHAPPVGLARAPEPSLAGIGTATVAADIDTLPAIRAAKLGVDAARSDVRAVKSDLLPQLSGGIDAGRYGIIETARDYDIRGSLTLSMRLGGGGPQRVDQAQARADGADARLRRTRLDSQRDAQIALADVAALQDAQTAIEANYLASRRARDVLAERFRVSRGTLFDLLASQSNYFGVAARYVQTVIELDTARYALLARTGRLLPALGIQPAALEPQ</sequence>
<evidence type="ECO:0000256" key="4">
    <source>
        <dbReference type="ARBA" id="ARBA00022452"/>
    </source>
</evidence>
<dbReference type="InterPro" id="IPR051906">
    <property type="entry name" value="TolC-like"/>
</dbReference>
<feature type="signal peptide" evidence="9">
    <location>
        <begin position="1"/>
        <end position="32"/>
    </location>
</feature>
<keyword evidence="11" id="KW-1185">Reference proteome</keyword>
<dbReference type="EMBL" id="JACONT010000009">
    <property type="protein sequence ID" value="MBC3941248.1"/>
    <property type="molecule type" value="Genomic_DNA"/>
</dbReference>
<accession>A0ABR7ALC0</accession>
<evidence type="ECO:0000256" key="6">
    <source>
        <dbReference type="ARBA" id="ARBA00023136"/>
    </source>
</evidence>
<evidence type="ECO:0000256" key="3">
    <source>
        <dbReference type="ARBA" id="ARBA00022448"/>
    </source>
</evidence>
<comment type="similarity">
    <text evidence="2">Belongs to the outer membrane factor (OMF) (TC 1.B.17) family.</text>
</comment>
<dbReference type="Proteomes" id="UP000597613">
    <property type="component" value="Unassembled WGS sequence"/>
</dbReference>
<organism evidence="10 11">
    <name type="scientific">Sphingomonas albertensis</name>
    <dbReference type="NCBI Taxonomy" id="2762591"/>
    <lineage>
        <taxon>Bacteria</taxon>
        <taxon>Pseudomonadati</taxon>
        <taxon>Pseudomonadota</taxon>
        <taxon>Alphaproteobacteria</taxon>
        <taxon>Sphingomonadales</taxon>
        <taxon>Sphingomonadaceae</taxon>
        <taxon>Sphingomonas</taxon>
    </lineage>
</organism>
<feature type="chain" id="PRO_5047290967" evidence="9">
    <location>
        <begin position="33"/>
        <end position="565"/>
    </location>
</feature>
<keyword evidence="3" id="KW-0813">Transport</keyword>
<evidence type="ECO:0000256" key="8">
    <source>
        <dbReference type="SAM" id="MobiDB-lite"/>
    </source>
</evidence>
<reference evidence="10 11" key="1">
    <citation type="submission" date="2020-08" db="EMBL/GenBank/DDBJ databases">
        <title>Putative novel bacterial strains isolated from necrotic wheat leaf tissues caused by Xanthomonas translucens.</title>
        <authorList>
            <person name="Tambong J.T."/>
        </authorList>
    </citation>
    <scope>NUCLEOTIDE SEQUENCE [LARGE SCALE GENOMIC DNA]</scope>
    <source>
        <strain evidence="11">DOAB 1063</strain>
    </source>
</reference>
<evidence type="ECO:0000256" key="9">
    <source>
        <dbReference type="SAM" id="SignalP"/>
    </source>
</evidence>
<evidence type="ECO:0000313" key="10">
    <source>
        <dbReference type="EMBL" id="MBC3941248.1"/>
    </source>
</evidence>
<evidence type="ECO:0000313" key="11">
    <source>
        <dbReference type="Proteomes" id="UP000597613"/>
    </source>
</evidence>
<feature type="compositionally biased region" description="Low complexity" evidence="8">
    <location>
        <begin position="68"/>
        <end position="81"/>
    </location>
</feature>
<keyword evidence="4" id="KW-1134">Transmembrane beta strand</keyword>
<keyword evidence="9" id="KW-0732">Signal</keyword>
<evidence type="ECO:0000256" key="7">
    <source>
        <dbReference type="ARBA" id="ARBA00023237"/>
    </source>
</evidence>
<dbReference type="PANTHER" id="PTHR30026">
    <property type="entry name" value="OUTER MEMBRANE PROTEIN TOLC"/>
    <property type="match status" value="1"/>
</dbReference>
<dbReference type="Gene3D" id="1.20.1600.10">
    <property type="entry name" value="Outer membrane efflux proteins (OEP)"/>
    <property type="match status" value="1"/>
</dbReference>
<proteinExistence type="inferred from homology"/>
<protein>
    <submittedName>
        <fullName evidence="10">TolC family protein</fullName>
    </submittedName>
</protein>
<name>A0ABR7ALC0_9SPHN</name>
<dbReference type="PANTHER" id="PTHR30026:SF22">
    <property type="entry name" value="OUTER MEMBRANE EFFLUX PROTEIN"/>
    <property type="match status" value="1"/>
</dbReference>
<dbReference type="InterPro" id="IPR003423">
    <property type="entry name" value="OMP_efflux"/>
</dbReference>
<keyword evidence="7" id="KW-0998">Cell outer membrane</keyword>
<evidence type="ECO:0000256" key="1">
    <source>
        <dbReference type="ARBA" id="ARBA00004442"/>
    </source>
</evidence>
<keyword evidence="6" id="KW-0472">Membrane</keyword>
<comment type="caution">
    <text evidence="10">The sequence shown here is derived from an EMBL/GenBank/DDBJ whole genome shotgun (WGS) entry which is preliminary data.</text>
</comment>
<feature type="region of interest" description="Disordered" evidence="8">
    <location>
        <begin position="44"/>
        <end position="112"/>
    </location>
</feature>
<dbReference type="SUPFAM" id="SSF56954">
    <property type="entry name" value="Outer membrane efflux proteins (OEP)"/>
    <property type="match status" value="1"/>
</dbReference>
<keyword evidence="5" id="KW-0812">Transmembrane</keyword>
<evidence type="ECO:0000256" key="5">
    <source>
        <dbReference type="ARBA" id="ARBA00022692"/>
    </source>
</evidence>
<dbReference type="Pfam" id="PF02321">
    <property type="entry name" value="OEP"/>
    <property type="match status" value="2"/>
</dbReference>
<gene>
    <name evidence="10" type="ORF">H8S47_06045</name>
</gene>
<comment type="subcellular location">
    <subcellularLocation>
        <location evidence="1">Cell outer membrane</location>
    </subcellularLocation>
</comment>